<sequence length="313" mass="33453">MEQAAEWFALLQSGEATRADRQAWRAWHDSAEAHRAAWAQVERVGRIFQPIRQAPDPRLTVGAYRTATADAGRRRLVLGLAALAGAGLLGGAAWRPSLLPGALLAWTADHRTGVGEVREIALQDGTRVWLGTGSAFDEDFGAALRRLELVAGEILISTASDPGRPFVVDTPRGRLRALGTRFSVRLQDGDARIAVYDGAVRAQTAGGAGGVIPSGMQARLTRAGLAGLEPAVASAEASTRGLYIAQDIPLGDVLRELGRYRAGYLSVSPQVAGLPVFGSYPMTEPDRALAMLESVLPIRVSRPLPWWVRVGPR</sequence>
<feature type="domain" description="FecR protein" evidence="2">
    <location>
        <begin position="109"/>
        <end position="201"/>
    </location>
</feature>
<keyword evidence="1" id="KW-1133">Transmembrane helix</keyword>
<dbReference type="InterPro" id="IPR032623">
    <property type="entry name" value="FecR_N"/>
</dbReference>
<keyword evidence="1" id="KW-0812">Transmembrane</keyword>
<evidence type="ECO:0000313" key="5">
    <source>
        <dbReference type="Proteomes" id="UP000235994"/>
    </source>
</evidence>
<proteinExistence type="predicted"/>
<dbReference type="InterPro" id="IPR012373">
    <property type="entry name" value="Ferrdict_sens_TM"/>
</dbReference>
<reference evidence="4 5" key="1">
    <citation type="submission" date="2018-01" db="EMBL/GenBank/DDBJ databases">
        <title>The draft genome of an aniline degradation strain ANB-1.</title>
        <authorList>
            <person name="Zhang L."/>
            <person name="Jiang J."/>
        </authorList>
    </citation>
    <scope>NUCLEOTIDE SEQUENCE [LARGE SCALE GENOMIC DNA]</scope>
    <source>
        <strain evidence="4 5">ANB-1</strain>
    </source>
</reference>
<evidence type="ECO:0000313" key="4">
    <source>
        <dbReference type="EMBL" id="PND33803.1"/>
    </source>
</evidence>
<evidence type="ECO:0000259" key="2">
    <source>
        <dbReference type="Pfam" id="PF04773"/>
    </source>
</evidence>
<dbReference type="PIRSF" id="PIRSF018266">
    <property type="entry name" value="FecR"/>
    <property type="match status" value="1"/>
</dbReference>
<protein>
    <submittedName>
        <fullName evidence="4">Iron dicitrate transport regulator FecR</fullName>
    </submittedName>
</protein>
<evidence type="ECO:0000259" key="3">
    <source>
        <dbReference type="Pfam" id="PF16220"/>
    </source>
</evidence>
<dbReference type="GO" id="GO:0016989">
    <property type="term" value="F:sigma factor antagonist activity"/>
    <property type="evidence" value="ECO:0007669"/>
    <property type="project" value="TreeGrafter"/>
</dbReference>
<dbReference type="Pfam" id="PF04773">
    <property type="entry name" value="FecR"/>
    <property type="match status" value="1"/>
</dbReference>
<dbReference type="PANTHER" id="PTHR30273:SF2">
    <property type="entry name" value="PROTEIN FECR"/>
    <property type="match status" value="1"/>
</dbReference>
<organism evidence="4 5">
    <name type="scientific">Achromobacter pulmonis</name>
    <dbReference type="NCBI Taxonomy" id="1389932"/>
    <lineage>
        <taxon>Bacteria</taxon>
        <taxon>Pseudomonadati</taxon>
        <taxon>Pseudomonadota</taxon>
        <taxon>Betaproteobacteria</taxon>
        <taxon>Burkholderiales</taxon>
        <taxon>Alcaligenaceae</taxon>
        <taxon>Achromobacter</taxon>
    </lineage>
</organism>
<keyword evidence="1" id="KW-0472">Membrane</keyword>
<feature type="domain" description="FecR N-terminal" evidence="3">
    <location>
        <begin position="2"/>
        <end position="44"/>
    </location>
</feature>
<comment type="caution">
    <text evidence="4">The sequence shown here is derived from an EMBL/GenBank/DDBJ whole genome shotgun (WGS) entry which is preliminary data.</text>
</comment>
<accession>A0A2N8KK31</accession>
<gene>
    <name evidence="4" type="ORF">C1I89_14920</name>
</gene>
<feature type="transmembrane region" description="Helical" evidence="1">
    <location>
        <begin position="76"/>
        <end position="94"/>
    </location>
</feature>
<evidence type="ECO:0000256" key="1">
    <source>
        <dbReference type="SAM" id="Phobius"/>
    </source>
</evidence>
<dbReference type="Proteomes" id="UP000235994">
    <property type="component" value="Unassembled WGS sequence"/>
</dbReference>
<name>A0A2N8KK31_9BURK</name>
<dbReference type="InterPro" id="IPR006860">
    <property type="entry name" value="FecR"/>
</dbReference>
<dbReference type="EMBL" id="POQS01000003">
    <property type="protein sequence ID" value="PND33803.1"/>
    <property type="molecule type" value="Genomic_DNA"/>
</dbReference>
<keyword evidence="5" id="KW-1185">Reference proteome</keyword>
<dbReference type="Gene3D" id="2.60.120.1440">
    <property type="match status" value="1"/>
</dbReference>
<dbReference type="PANTHER" id="PTHR30273">
    <property type="entry name" value="PERIPLASMIC SIGNAL SENSOR AND SIGMA FACTOR ACTIVATOR FECR-RELATED"/>
    <property type="match status" value="1"/>
</dbReference>
<dbReference type="Pfam" id="PF16220">
    <property type="entry name" value="DUF4880"/>
    <property type="match status" value="1"/>
</dbReference>
<dbReference type="AlphaFoldDB" id="A0A2N8KK31"/>